<dbReference type="Proteomes" id="UP000789342">
    <property type="component" value="Unassembled WGS sequence"/>
</dbReference>
<dbReference type="GO" id="GO:0015095">
    <property type="term" value="F:magnesium ion transmembrane transporter activity"/>
    <property type="evidence" value="ECO:0007669"/>
    <property type="project" value="TreeGrafter"/>
</dbReference>
<dbReference type="GO" id="GO:0015087">
    <property type="term" value="F:cobalt ion transmembrane transporter activity"/>
    <property type="evidence" value="ECO:0007669"/>
    <property type="project" value="TreeGrafter"/>
</dbReference>
<accession>A0A9N9AAP6</accession>
<dbReference type="EMBL" id="CAJVPV010002320">
    <property type="protein sequence ID" value="CAG8523613.1"/>
    <property type="molecule type" value="Genomic_DNA"/>
</dbReference>
<evidence type="ECO:0000256" key="1">
    <source>
        <dbReference type="ARBA" id="ARBA00004651"/>
    </source>
</evidence>
<name>A0A9N9AAP6_9GLOM</name>
<dbReference type="OrthoDB" id="165352at2759"/>
<evidence type="ECO:0000313" key="6">
    <source>
        <dbReference type="Proteomes" id="UP000789342"/>
    </source>
</evidence>
<dbReference type="PANTHER" id="PTHR46494:SF1">
    <property type="entry name" value="CORA FAMILY METAL ION TRANSPORTER (EUROFUNG)"/>
    <property type="match status" value="1"/>
</dbReference>
<dbReference type="SUPFAM" id="SSF143865">
    <property type="entry name" value="CorA soluble domain-like"/>
    <property type="match status" value="1"/>
</dbReference>
<organism evidence="5 6">
    <name type="scientific">Acaulospora morrowiae</name>
    <dbReference type="NCBI Taxonomy" id="94023"/>
    <lineage>
        <taxon>Eukaryota</taxon>
        <taxon>Fungi</taxon>
        <taxon>Fungi incertae sedis</taxon>
        <taxon>Mucoromycota</taxon>
        <taxon>Glomeromycotina</taxon>
        <taxon>Glomeromycetes</taxon>
        <taxon>Diversisporales</taxon>
        <taxon>Acaulosporaceae</taxon>
        <taxon>Acaulospora</taxon>
    </lineage>
</organism>
<dbReference type="GO" id="GO:0005886">
    <property type="term" value="C:plasma membrane"/>
    <property type="evidence" value="ECO:0007669"/>
    <property type="project" value="UniProtKB-SubCell"/>
</dbReference>
<protein>
    <submittedName>
        <fullName evidence="5">3235_t:CDS:1</fullName>
    </submittedName>
</protein>
<comment type="subcellular location">
    <subcellularLocation>
        <location evidence="1">Cell membrane</location>
        <topology evidence="1">Multi-pass membrane protein</topology>
    </subcellularLocation>
</comment>
<dbReference type="GO" id="GO:0000287">
    <property type="term" value="F:magnesium ion binding"/>
    <property type="evidence" value="ECO:0007669"/>
    <property type="project" value="TreeGrafter"/>
</dbReference>
<gene>
    <name evidence="5" type="ORF">AMORRO_LOCUS4328</name>
</gene>
<keyword evidence="6" id="KW-1185">Reference proteome</keyword>
<keyword evidence="2" id="KW-0813">Transport</keyword>
<dbReference type="Gene3D" id="3.30.460.20">
    <property type="entry name" value="CorA soluble domain-like"/>
    <property type="match status" value="1"/>
</dbReference>
<dbReference type="Gene3D" id="1.20.58.340">
    <property type="entry name" value="Magnesium transport protein CorA, transmembrane region"/>
    <property type="match status" value="1"/>
</dbReference>
<proteinExistence type="predicted"/>
<evidence type="ECO:0000256" key="3">
    <source>
        <dbReference type="ARBA" id="ARBA00022475"/>
    </source>
</evidence>
<dbReference type="InterPro" id="IPR002523">
    <property type="entry name" value="MgTranspt_CorA/ZnTranspt_ZntB"/>
</dbReference>
<comment type="caution">
    <text evidence="5">The sequence shown here is derived from an EMBL/GenBank/DDBJ whole genome shotgun (WGS) entry which is preliminary data.</text>
</comment>
<sequence>MDNEQTEIVEIHDPQPSLDNYDETSEEASDSREGSTGKGRFQKVAKRVISLNRILTAENIWSAGQDPGIDAYTADSNIYTSCQIFCSDYSEEGQSKTELTNGTLSEFLRQERPKDSKVRWINVDGISWDVIKVLAIHYDLHPLSVEDIMQGSQRVKMDPYHNHIYVSLLLHILDEMDDLRNSGKDSMIFESNNFRRRSILRAHSRINLLQHGHREGSRYLEAHKELRKMKLSVAVEQVNIILRNDGTLITIFQHSGKLVYNPILSRIDHPKTILRTSQDASLLMEAVIDAIVDLALPIIDSYRHQIAELEGKLLIQPKIDYMRELHMISGELALLKKTLAPVKGLVSVLTKHGDKSLLSEAAKVYFSDVSDHCIDIEDNLEAMFKITENLVNLVFNLIAYDVSESAIMTLFGMNFVDFPELKLPLRHLFLVGDRHQFKRDVCGVYISHVVQVDFKILQKLSEKETK</sequence>
<evidence type="ECO:0000256" key="4">
    <source>
        <dbReference type="SAM" id="MobiDB-lite"/>
    </source>
</evidence>
<feature type="region of interest" description="Disordered" evidence="4">
    <location>
        <begin position="1"/>
        <end position="39"/>
    </location>
</feature>
<evidence type="ECO:0000256" key="2">
    <source>
        <dbReference type="ARBA" id="ARBA00022448"/>
    </source>
</evidence>
<dbReference type="AlphaFoldDB" id="A0A9N9AAP6"/>
<dbReference type="InterPro" id="IPR045861">
    <property type="entry name" value="CorA_cytoplasmic_dom"/>
</dbReference>
<keyword evidence="3" id="KW-0472">Membrane</keyword>
<evidence type="ECO:0000313" key="5">
    <source>
        <dbReference type="EMBL" id="CAG8523613.1"/>
    </source>
</evidence>
<reference evidence="5" key="1">
    <citation type="submission" date="2021-06" db="EMBL/GenBank/DDBJ databases">
        <authorList>
            <person name="Kallberg Y."/>
            <person name="Tangrot J."/>
            <person name="Rosling A."/>
        </authorList>
    </citation>
    <scope>NUCLEOTIDE SEQUENCE</scope>
    <source>
        <strain evidence="5">CL551</strain>
    </source>
</reference>
<dbReference type="Pfam" id="PF01544">
    <property type="entry name" value="CorA"/>
    <property type="match status" value="1"/>
</dbReference>
<keyword evidence="3" id="KW-1003">Cell membrane</keyword>
<dbReference type="GO" id="GO:0050897">
    <property type="term" value="F:cobalt ion binding"/>
    <property type="evidence" value="ECO:0007669"/>
    <property type="project" value="TreeGrafter"/>
</dbReference>
<dbReference type="PANTHER" id="PTHR46494">
    <property type="entry name" value="CORA FAMILY METAL ION TRANSPORTER (EUROFUNG)"/>
    <property type="match status" value="1"/>
</dbReference>